<protein>
    <submittedName>
        <fullName evidence="1">Uncharacterized protein</fullName>
    </submittedName>
</protein>
<dbReference type="EMBL" id="CP022530">
    <property type="protein sequence ID" value="ASP37652.1"/>
    <property type="molecule type" value="Genomic_DNA"/>
</dbReference>
<evidence type="ECO:0000313" key="1">
    <source>
        <dbReference type="EMBL" id="ASP37652.1"/>
    </source>
</evidence>
<proteinExistence type="predicted"/>
<organism evidence="1 2">
    <name type="scientific">Bacterioplanes sanyensis</name>
    <dbReference type="NCBI Taxonomy" id="1249553"/>
    <lineage>
        <taxon>Bacteria</taxon>
        <taxon>Pseudomonadati</taxon>
        <taxon>Pseudomonadota</taxon>
        <taxon>Gammaproteobacteria</taxon>
        <taxon>Oceanospirillales</taxon>
        <taxon>Oceanospirillaceae</taxon>
        <taxon>Bacterioplanes</taxon>
    </lineage>
</organism>
<accession>A0A222FG93</accession>
<reference evidence="1 2" key="1">
    <citation type="submission" date="2017-07" db="EMBL/GenBank/DDBJ databases">
        <title>Annotated genome sequence of Bacterioplanes sanyensis isolated from Red Sea.</title>
        <authorList>
            <person name="Rehman Z.U."/>
        </authorList>
    </citation>
    <scope>NUCLEOTIDE SEQUENCE [LARGE SCALE GENOMIC DNA]</scope>
    <source>
        <strain evidence="1 2">NV9</strain>
    </source>
</reference>
<evidence type="ECO:0000313" key="2">
    <source>
        <dbReference type="Proteomes" id="UP000202440"/>
    </source>
</evidence>
<sequence>MHAHAPAAPKQGNGAWQLDALLSYAEDSEAKVRGVLPQQNHYDQAGLRLKHVDISRSFVLRQPAAMQGLVSLGYHGDGVELEQAWLQPYSDGWQIKIGQMQPEIGWLNQQHSHALAITDRPLVYKALWAGQTTEAGVSGWHDWYKPSGNWRFSSSVLTTEKRNTRGNSGAWLSSLSWQRHWDNWVVSSKLDGYWASLQQSGLQLFSDAAISHSHGDDATEFFSGHSAHLGVALKVSWTTLSGTWSLMAEHQQRRERGDLSSAAGQTLDAQAELELKAAGQYVQTSWLSPRQQWQLAVRYDAAHSDVELSRVNGQDLQQSLLNHHQQQPQLLTLAASARLWPGSHLRWQWYEALQHGDDIPQWQLLLQQSVAF</sequence>
<name>A0A222FG93_9GAMM</name>
<dbReference type="SUPFAM" id="SSF56935">
    <property type="entry name" value="Porins"/>
    <property type="match status" value="1"/>
</dbReference>
<dbReference type="Gene3D" id="2.40.160.10">
    <property type="entry name" value="Porin"/>
    <property type="match status" value="1"/>
</dbReference>
<dbReference type="KEGG" id="bsan:CHH28_02735"/>
<dbReference type="Proteomes" id="UP000202440">
    <property type="component" value="Chromosome"/>
</dbReference>
<keyword evidence="2" id="KW-1185">Reference proteome</keyword>
<dbReference type="InterPro" id="IPR023614">
    <property type="entry name" value="Porin_dom_sf"/>
</dbReference>
<gene>
    <name evidence="1" type="ORF">CHH28_02735</name>
</gene>
<dbReference type="AlphaFoldDB" id="A0A222FG93"/>